<keyword evidence="2 6" id="KW-0328">Glycosyltransferase</keyword>
<evidence type="ECO:0000259" key="7">
    <source>
        <dbReference type="PROSITE" id="PS52018"/>
    </source>
</evidence>
<comment type="catalytic activity">
    <reaction evidence="6">
        <text>a thymidine in DNA + NAD(+) = an N-(ADP-alpha-D-ribosyl)-thymidine in DNA + nicotinamide + H(+)</text>
        <dbReference type="Rhea" id="RHEA:71651"/>
        <dbReference type="Rhea" id="RHEA-COMP:13556"/>
        <dbReference type="Rhea" id="RHEA-COMP:18051"/>
        <dbReference type="ChEBI" id="CHEBI:15378"/>
        <dbReference type="ChEBI" id="CHEBI:17154"/>
        <dbReference type="ChEBI" id="CHEBI:57540"/>
        <dbReference type="ChEBI" id="CHEBI:137386"/>
        <dbReference type="ChEBI" id="CHEBI:191199"/>
    </reaction>
</comment>
<reference evidence="8 9" key="1">
    <citation type="submission" date="2017-02" db="EMBL/GenBank/DDBJ databases">
        <title>Chromobacterium haemolyticum H5244.</title>
        <authorList>
            <person name="Gulvik C.A."/>
        </authorList>
    </citation>
    <scope>NUCLEOTIDE SEQUENCE [LARGE SCALE GENOMIC DNA]</scope>
    <source>
        <strain evidence="8 9">H5244</strain>
    </source>
</reference>
<dbReference type="InterPro" id="IPR003607">
    <property type="entry name" value="HD/PDEase_dom"/>
</dbReference>
<dbReference type="SMART" id="SM00471">
    <property type="entry name" value="HDc"/>
    <property type="match status" value="1"/>
</dbReference>
<dbReference type="RefSeq" id="WP_081556615.1">
    <property type="nucleotide sequence ID" value="NZ_MUKV01000035.1"/>
</dbReference>
<dbReference type="Proteomes" id="UP000192721">
    <property type="component" value="Unassembled WGS sequence"/>
</dbReference>
<feature type="active site" description="Proton acceptor" evidence="6">
    <location>
        <position position="54"/>
    </location>
</feature>
<evidence type="ECO:0000256" key="6">
    <source>
        <dbReference type="PROSITE-ProRule" id="PRU01362"/>
    </source>
</evidence>
<evidence type="ECO:0000256" key="5">
    <source>
        <dbReference type="ARBA" id="ARBA00023125"/>
    </source>
</evidence>
<organism evidence="8 9">
    <name type="scientific">Chromobacterium haemolyticum</name>
    <dbReference type="NCBI Taxonomy" id="394935"/>
    <lineage>
        <taxon>Bacteria</taxon>
        <taxon>Pseudomonadati</taxon>
        <taxon>Pseudomonadota</taxon>
        <taxon>Betaproteobacteria</taxon>
        <taxon>Neisseriales</taxon>
        <taxon>Chromobacteriaceae</taxon>
        <taxon>Chromobacterium</taxon>
    </lineage>
</organism>
<keyword evidence="5 6" id="KW-0238">DNA-binding</keyword>
<comment type="caution">
    <text evidence="6">Lacks conserved residue(s) required for the propagation of feature annotation.</text>
</comment>
<sequence length="448" mass="51069">MAVPAHHRFRNAYHFTLLDNLKSIIDNGILSTNKKIALKIMHVNVAEEGIQKRRALMKIPSENDRYVHDYVPFYFAKKTPMQLAVLHKKNVDQQFIIYFSVPILLLETRPGAYFTSASANTEIPPNFFHGNNQSHQLDSLDWQTIDSNRWKYDDDDQKHRKMAELLLPDHVPLCAVNQIITWNSSISDYVRRIFKNKRIVAPNVVEAGGEHYYCEPGNWNESLVTGPHFLKRFFDETVSDVVSFQRQVMPKFQSLGDALHAIHINFAAIKELEEIDGLGANYGPHNEDVGAHTRRVAGLVVNSPEYNQLDVTHREALEIAAYLHDIGKGPKTRWHNNFMARADEEHPKKSLPMLKRILTEDLPVLSPDLVRKIVMLVTYDDLLGEIVAKGRNKSQLFDIVTSPEDINMLVALSKADIGSLNQTWLAQVSDGIDNLRNEALQRLQGNVL</sequence>
<dbReference type="PROSITE" id="PS52018">
    <property type="entry name" value="DART"/>
    <property type="match status" value="1"/>
</dbReference>
<dbReference type="InterPro" id="IPR006674">
    <property type="entry name" value="HD_domain"/>
</dbReference>
<dbReference type="Pfam" id="PF14487">
    <property type="entry name" value="DarT"/>
    <property type="match status" value="1"/>
</dbReference>
<dbReference type="GO" id="GO:0016757">
    <property type="term" value="F:glycosyltransferase activity"/>
    <property type="evidence" value="ECO:0007669"/>
    <property type="project" value="UniProtKB-UniRule"/>
</dbReference>
<feature type="domain" description="DarT" evidence="7">
    <location>
        <begin position="10"/>
        <end position="213"/>
    </location>
</feature>
<feature type="active site" evidence="6">
    <location>
        <position position="164"/>
    </location>
</feature>
<keyword evidence="4 6" id="KW-0548">Nucleotidyltransferase</keyword>
<dbReference type="EMBL" id="MUKV01000035">
    <property type="protein sequence ID" value="OQS33987.1"/>
    <property type="molecule type" value="Genomic_DNA"/>
</dbReference>
<dbReference type="InterPro" id="IPR029494">
    <property type="entry name" value="DarT"/>
</dbReference>
<keyword evidence="3 6" id="KW-0808">Transferase</keyword>
<evidence type="ECO:0000256" key="3">
    <source>
        <dbReference type="ARBA" id="ARBA00022679"/>
    </source>
</evidence>
<dbReference type="Pfam" id="PF01966">
    <property type="entry name" value="HD"/>
    <property type="match status" value="1"/>
</dbReference>
<evidence type="ECO:0000313" key="9">
    <source>
        <dbReference type="Proteomes" id="UP000192721"/>
    </source>
</evidence>
<comment type="similarity">
    <text evidence="6">Belongs to the DarT ADP-ribosyltransferase family.</text>
</comment>
<proteinExistence type="inferred from homology"/>
<dbReference type="SUPFAM" id="SSF109604">
    <property type="entry name" value="HD-domain/PDEase-like"/>
    <property type="match status" value="1"/>
</dbReference>
<keyword evidence="1 6" id="KW-1277">Toxin-antitoxin system</keyword>
<evidence type="ECO:0000256" key="4">
    <source>
        <dbReference type="ARBA" id="ARBA00022695"/>
    </source>
</evidence>
<protein>
    <recommendedName>
        <fullName evidence="7">DarT domain-containing protein</fullName>
    </recommendedName>
</protein>
<dbReference type="GO" id="GO:0003677">
    <property type="term" value="F:DNA binding"/>
    <property type="evidence" value="ECO:0007669"/>
    <property type="project" value="UniProtKB-UniRule"/>
</dbReference>
<evidence type="ECO:0000256" key="2">
    <source>
        <dbReference type="ARBA" id="ARBA00022676"/>
    </source>
</evidence>
<comment type="caution">
    <text evidence="8">The sequence shown here is derived from an EMBL/GenBank/DDBJ whole genome shotgun (WGS) entry which is preliminary data.</text>
</comment>
<evidence type="ECO:0000256" key="1">
    <source>
        <dbReference type="ARBA" id="ARBA00022649"/>
    </source>
</evidence>
<gene>
    <name evidence="8" type="ORF">B0T45_19510</name>
</gene>
<accession>A0A1W0CGS4</accession>
<name>A0A1W0CGS4_9NEIS</name>
<evidence type="ECO:0000313" key="8">
    <source>
        <dbReference type="EMBL" id="OQS33987.1"/>
    </source>
</evidence>
<dbReference type="AlphaFoldDB" id="A0A1W0CGS4"/>
<dbReference type="GO" id="GO:0016779">
    <property type="term" value="F:nucleotidyltransferase activity"/>
    <property type="evidence" value="ECO:0007669"/>
    <property type="project" value="UniProtKB-UniRule"/>
</dbReference>
<feature type="binding site" evidence="6">
    <location>
        <position position="54"/>
    </location>
    <ligand>
        <name>NAD(+)</name>
        <dbReference type="ChEBI" id="CHEBI:57540"/>
    </ligand>
</feature>
<dbReference type="Gene3D" id="1.10.3210.10">
    <property type="entry name" value="Hypothetical protein af1432"/>
    <property type="match status" value="1"/>
</dbReference>
<dbReference type="CDD" id="cd00077">
    <property type="entry name" value="HDc"/>
    <property type="match status" value="1"/>
</dbReference>
<feature type="binding site" evidence="6">
    <location>
        <begin position="14"/>
        <end position="16"/>
    </location>
    <ligand>
        <name>NAD(+)</name>
        <dbReference type="ChEBI" id="CHEBI:57540"/>
    </ligand>
</feature>